<reference evidence="2 3" key="1">
    <citation type="submission" date="2013-08" db="EMBL/GenBank/DDBJ databases">
        <authorList>
            <person name="Huang J."/>
            <person name="Wang G."/>
        </authorList>
    </citation>
    <scope>NUCLEOTIDE SEQUENCE [LARGE SCALE GENOMIC DNA]</scope>
    <source>
        <strain evidence="2 3">JSM 076056</strain>
    </source>
</reference>
<feature type="transmembrane region" description="Helical" evidence="1">
    <location>
        <begin position="134"/>
        <end position="154"/>
    </location>
</feature>
<dbReference type="OrthoDB" id="2691442at2"/>
<dbReference type="InterPro" id="IPR024563">
    <property type="entry name" value="YqhR"/>
</dbReference>
<feature type="transmembrane region" description="Helical" evidence="1">
    <location>
        <begin position="20"/>
        <end position="45"/>
    </location>
</feature>
<feature type="transmembrane region" description="Helical" evidence="1">
    <location>
        <begin position="100"/>
        <end position="122"/>
    </location>
</feature>
<protein>
    <submittedName>
        <fullName evidence="2">Uncharacterized protein</fullName>
    </submittedName>
</protein>
<keyword evidence="1" id="KW-0472">Membrane</keyword>
<name>A0A0A5GID5_9BACI</name>
<accession>A0A0A5GID5</accession>
<keyword evidence="3" id="KW-1185">Reference proteome</keyword>
<keyword evidence="1" id="KW-1133">Transmembrane helix</keyword>
<keyword evidence="1" id="KW-0812">Transmembrane</keyword>
<dbReference type="EMBL" id="AVPE01000012">
    <property type="protein sequence ID" value="KGX90895.1"/>
    <property type="molecule type" value="Genomic_DNA"/>
</dbReference>
<proteinExistence type="predicted"/>
<dbReference type="AlphaFoldDB" id="A0A0A5GID5"/>
<evidence type="ECO:0000256" key="1">
    <source>
        <dbReference type="SAM" id="Phobius"/>
    </source>
</evidence>
<dbReference type="eggNOG" id="ENOG5030H6A">
    <property type="taxonomic scope" value="Bacteria"/>
</dbReference>
<evidence type="ECO:0000313" key="2">
    <source>
        <dbReference type="EMBL" id="KGX90895.1"/>
    </source>
</evidence>
<dbReference type="RefSeq" id="WP_026801057.1">
    <property type="nucleotide sequence ID" value="NZ_AULI01000012.1"/>
</dbReference>
<dbReference type="STRING" id="1385510.GCA_000425205_02756"/>
<comment type="caution">
    <text evidence="2">The sequence shown here is derived from an EMBL/GenBank/DDBJ whole genome shotgun (WGS) entry which is preliminary data.</text>
</comment>
<dbReference type="Proteomes" id="UP000030528">
    <property type="component" value="Unassembled WGS sequence"/>
</dbReference>
<organism evidence="2 3">
    <name type="scientific">Pontibacillus halophilus JSM 076056 = DSM 19796</name>
    <dbReference type="NCBI Taxonomy" id="1385510"/>
    <lineage>
        <taxon>Bacteria</taxon>
        <taxon>Bacillati</taxon>
        <taxon>Bacillota</taxon>
        <taxon>Bacilli</taxon>
        <taxon>Bacillales</taxon>
        <taxon>Bacillaceae</taxon>
        <taxon>Pontibacillus</taxon>
    </lineage>
</organism>
<dbReference type="Pfam" id="PF11085">
    <property type="entry name" value="YqhR"/>
    <property type="match status" value="1"/>
</dbReference>
<feature type="transmembrane region" description="Helical" evidence="1">
    <location>
        <begin position="73"/>
        <end position="93"/>
    </location>
</feature>
<sequence length="174" mass="19452">MEESKSTMLEQNKQEKPMSVLSKSLITGFVGGVLWSFLGAIAYYFNFTTISSGSFVLRSFFQTEWTGTWLGELISILVIGLLSLATALIYFSVLKKTKGLWPSILFGVALWLITFFVFQPVFQAVPKVGELDGNTIVTTLCLFILYSVFIGYSISYDYQVESESQSQSQNTEGH</sequence>
<gene>
    <name evidence="2" type="ORF">N781_05875</name>
</gene>
<evidence type="ECO:0000313" key="3">
    <source>
        <dbReference type="Proteomes" id="UP000030528"/>
    </source>
</evidence>